<dbReference type="InterPro" id="IPR029058">
    <property type="entry name" value="AB_hydrolase_fold"/>
</dbReference>
<gene>
    <name evidence="8" type="ORF">DES32_1797</name>
</gene>
<proteinExistence type="predicted"/>
<keyword evidence="4" id="KW-0378">Hydrolase</keyword>
<evidence type="ECO:0000256" key="6">
    <source>
        <dbReference type="SAM" id="MobiDB-lite"/>
    </source>
</evidence>
<dbReference type="PANTHER" id="PTHR11802">
    <property type="entry name" value="SERINE PROTEASE FAMILY S10 SERINE CARBOXYPEPTIDASE"/>
    <property type="match status" value="1"/>
</dbReference>
<feature type="chain" id="PRO_5017694027" evidence="7">
    <location>
        <begin position="25"/>
        <end position="502"/>
    </location>
</feature>
<comment type="caution">
    <text evidence="8">The sequence shown here is derived from an EMBL/GenBank/DDBJ whole genome shotgun (WGS) entry which is preliminary data.</text>
</comment>
<keyword evidence="3 7" id="KW-0732">Signal</keyword>
<dbReference type="AlphaFoldDB" id="A0A3D9Z0I9"/>
<dbReference type="InterPro" id="IPR018202">
    <property type="entry name" value="Ser_caboxypep_ser_AS"/>
</dbReference>
<dbReference type="GO" id="GO:0006508">
    <property type="term" value="P:proteolysis"/>
    <property type="evidence" value="ECO:0007669"/>
    <property type="project" value="UniProtKB-KW"/>
</dbReference>
<dbReference type="InterPro" id="IPR001563">
    <property type="entry name" value="Peptidase_S10"/>
</dbReference>
<reference evidence="8 9" key="1">
    <citation type="submission" date="2018-08" db="EMBL/GenBank/DDBJ databases">
        <title>Genomic Encyclopedia of Type Strains, Phase IV (KMG-IV): sequencing the most valuable type-strain genomes for metagenomic binning, comparative biology and taxonomic classification.</title>
        <authorList>
            <person name="Goeker M."/>
        </authorList>
    </citation>
    <scope>NUCLEOTIDE SEQUENCE [LARGE SCALE GENOMIC DNA]</scope>
    <source>
        <strain evidence="8 9">BW863</strain>
    </source>
</reference>
<evidence type="ECO:0000256" key="7">
    <source>
        <dbReference type="SAM" id="SignalP"/>
    </source>
</evidence>
<feature type="region of interest" description="Disordered" evidence="6">
    <location>
        <begin position="31"/>
        <end position="51"/>
    </location>
</feature>
<dbReference type="PANTHER" id="PTHR11802:SF3">
    <property type="entry name" value="RETINOID-INDUCIBLE SERINE CARBOXYPEPTIDASE"/>
    <property type="match status" value="1"/>
</dbReference>
<evidence type="ECO:0000256" key="2">
    <source>
        <dbReference type="ARBA" id="ARBA00022670"/>
    </source>
</evidence>
<feature type="signal peptide" evidence="7">
    <location>
        <begin position="1"/>
        <end position="24"/>
    </location>
</feature>
<evidence type="ECO:0000313" key="9">
    <source>
        <dbReference type="Proteomes" id="UP000256900"/>
    </source>
</evidence>
<evidence type="ECO:0000256" key="4">
    <source>
        <dbReference type="ARBA" id="ARBA00022801"/>
    </source>
</evidence>
<evidence type="ECO:0000313" key="8">
    <source>
        <dbReference type="EMBL" id="REF88155.1"/>
    </source>
</evidence>
<dbReference type="PROSITE" id="PS00131">
    <property type="entry name" value="CARBOXYPEPT_SER_SER"/>
    <property type="match status" value="1"/>
</dbReference>
<dbReference type="PROSITE" id="PS51257">
    <property type="entry name" value="PROKAR_LIPOPROTEIN"/>
    <property type="match status" value="1"/>
</dbReference>
<dbReference type="EMBL" id="QUMO01000002">
    <property type="protein sequence ID" value="REF88155.1"/>
    <property type="molecule type" value="Genomic_DNA"/>
</dbReference>
<dbReference type="Pfam" id="PF00450">
    <property type="entry name" value="Peptidase_S10"/>
    <property type="match status" value="1"/>
</dbReference>
<dbReference type="OrthoDB" id="9770107at2"/>
<keyword evidence="1 8" id="KW-0121">Carboxypeptidase</keyword>
<evidence type="ECO:0000256" key="3">
    <source>
        <dbReference type="ARBA" id="ARBA00022729"/>
    </source>
</evidence>
<sequence length="502" mass="53348">MIGAAKSFALTLALLVSCALPLTAQEAGRHAAPTTVASADTAPPHPLPPSATTSHVLKLGDRTINFTAKAGAIRLSDAGSGAPLADVAYIAFLKDGVDSAKRPITFAVNGGPGAGSAWLDLGALGPWRLPLEDGKLPPSAAPATVPNAETWLDFTDLVFIDPPDTGYSRVLDKDARKTFFSVDGDINALSVAIRKWLTENHRLESPKFIVGESYGGFRAPKLARRLTDAEGVGINGIVMISPVLDFGWFNSTNNPLTFATHLPSMTAAARDLTGADARGKLVDVEAYAAGPYIVDLLRGDSDAAALDRIGAKVAGFTGLDPALVRKLGGRIDTRTFTRERDRAAGRVASAYDALVSGYDPQPHAARGEYADPVLDALKTPLASAISDLAANQLKWFVDARYEILNEKVSEDWDWGHGTTAEAMGDLKQDLALDPKFRVLVAHGVTDLVTPYFTSKLLLDQIAPMGEPGRVHLSVYGGGHMFYARDASRAALRDDARKLIEAN</sequence>
<organism evidence="8 9">
    <name type="scientific">Methylovirgula ligni</name>
    <dbReference type="NCBI Taxonomy" id="569860"/>
    <lineage>
        <taxon>Bacteria</taxon>
        <taxon>Pseudomonadati</taxon>
        <taxon>Pseudomonadota</taxon>
        <taxon>Alphaproteobacteria</taxon>
        <taxon>Hyphomicrobiales</taxon>
        <taxon>Beijerinckiaceae</taxon>
        <taxon>Methylovirgula</taxon>
    </lineage>
</organism>
<name>A0A3D9Z0I9_9HYPH</name>
<dbReference type="GO" id="GO:0004185">
    <property type="term" value="F:serine-type carboxypeptidase activity"/>
    <property type="evidence" value="ECO:0007669"/>
    <property type="project" value="InterPro"/>
</dbReference>
<keyword evidence="2" id="KW-0645">Protease</keyword>
<dbReference type="Gene3D" id="3.40.50.1820">
    <property type="entry name" value="alpha/beta hydrolase"/>
    <property type="match status" value="1"/>
</dbReference>
<dbReference type="RefSeq" id="WP_115836262.1">
    <property type="nucleotide sequence ID" value="NZ_CP025086.1"/>
</dbReference>
<evidence type="ECO:0000256" key="5">
    <source>
        <dbReference type="ARBA" id="ARBA00023180"/>
    </source>
</evidence>
<dbReference type="Proteomes" id="UP000256900">
    <property type="component" value="Unassembled WGS sequence"/>
</dbReference>
<dbReference type="SUPFAM" id="SSF53474">
    <property type="entry name" value="alpha/beta-Hydrolases"/>
    <property type="match status" value="1"/>
</dbReference>
<keyword evidence="5" id="KW-0325">Glycoprotein</keyword>
<protein>
    <submittedName>
        <fullName evidence="8">Carboxypeptidase C (Cathepsin A)</fullName>
    </submittedName>
</protein>
<keyword evidence="9" id="KW-1185">Reference proteome</keyword>
<evidence type="ECO:0000256" key="1">
    <source>
        <dbReference type="ARBA" id="ARBA00022645"/>
    </source>
</evidence>
<accession>A0A3D9Z0I9</accession>